<accession>A0A6S7BM58</accession>
<dbReference type="InterPro" id="IPR007893">
    <property type="entry name" value="Spore_coat_U/FanG"/>
</dbReference>
<evidence type="ECO:0000313" key="3">
    <source>
        <dbReference type="EMBL" id="CAB3720523.1"/>
    </source>
</evidence>
<dbReference type="AlphaFoldDB" id="A0A6S7BM58"/>
<feature type="domain" description="Spore coat protein U/FanG" evidence="2">
    <location>
        <begin position="205"/>
        <end position="335"/>
    </location>
</feature>
<reference evidence="3 4" key="1">
    <citation type="submission" date="2020-04" db="EMBL/GenBank/DDBJ databases">
        <authorList>
            <person name="De Canck E."/>
        </authorList>
    </citation>
    <scope>NUCLEOTIDE SEQUENCE [LARGE SCALE GENOMIC DNA]</scope>
    <source>
        <strain evidence="3 4">LMG 3441</strain>
    </source>
</reference>
<dbReference type="EMBL" id="CADIJQ010000006">
    <property type="protein sequence ID" value="CAB3720523.1"/>
    <property type="molecule type" value="Genomic_DNA"/>
</dbReference>
<gene>
    <name evidence="3" type="ORF">LMG3441_03780</name>
</gene>
<dbReference type="Pfam" id="PF05229">
    <property type="entry name" value="SCPU"/>
    <property type="match status" value="2"/>
</dbReference>
<feature type="domain" description="Spore coat protein U/FanG" evidence="2">
    <location>
        <begin position="31"/>
        <end position="160"/>
    </location>
</feature>
<evidence type="ECO:0000313" key="4">
    <source>
        <dbReference type="Proteomes" id="UP000494269"/>
    </source>
</evidence>
<keyword evidence="4" id="KW-1185">Reference proteome</keyword>
<proteinExistence type="predicted"/>
<sequence length="338" mass="34766">MTAALGVAMRAARGRYAPWLLAALCMGSAATAEASSCALGAGTTGTMDFGTINPLLSADTVNSGGQIVVTCDFTALSLAARLCFNLGLGNTSTSNNPRTLGAGVNRMNYNLYTDAATSQVWGTALTTAPTSVTLIGPLLGGTASTTFRFYGKVPGNQPLVKTVNNADTRYSETYSTTATVDVSIGLLSGLTNCPLTSPTRISIPLTVTALVQKNCTINATNMAFPPKGVLSSATTATSQITVKCTNNNAYSVALDGGSVANNVLARKMKHATQADTVSYQLYQDAAYATIWGNASGGAPRAGTGTGSNQTYTVYGRVPAQATPRPGDYKDVVTATITF</sequence>
<dbReference type="PANTHER" id="PTHR37089:SF4">
    <property type="entry name" value="EXPORTED PROTEIN"/>
    <property type="match status" value="1"/>
</dbReference>
<evidence type="ECO:0000259" key="2">
    <source>
        <dbReference type="Pfam" id="PF05229"/>
    </source>
</evidence>
<dbReference type="PANTHER" id="PTHR37089">
    <property type="entry name" value="PROTEIN U-RELATED"/>
    <property type="match status" value="1"/>
</dbReference>
<protein>
    <recommendedName>
        <fullName evidence="2">Spore coat protein U/FanG domain-containing protein</fullName>
    </recommendedName>
</protein>
<dbReference type="SMART" id="SM00972">
    <property type="entry name" value="SCPU"/>
    <property type="match status" value="2"/>
</dbReference>
<organism evidence="3 4">
    <name type="scientific">Achromobacter kerstersii</name>
    <dbReference type="NCBI Taxonomy" id="1353890"/>
    <lineage>
        <taxon>Bacteria</taxon>
        <taxon>Pseudomonadati</taxon>
        <taxon>Pseudomonadota</taxon>
        <taxon>Betaproteobacteria</taxon>
        <taxon>Burkholderiales</taxon>
        <taxon>Alcaligenaceae</taxon>
        <taxon>Achromobacter</taxon>
    </lineage>
</organism>
<dbReference type="InterPro" id="IPR053167">
    <property type="entry name" value="Spore_coat_component"/>
</dbReference>
<feature type="signal peptide" evidence="1">
    <location>
        <begin position="1"/>
        <end position="34"/>
    </location>
</feature>
<evidence type="ECO:0000256" key="1">
    <source>
        <dbReference type="SAM" id="SignalP"/>
    </source>
</evidence>
<dbReference type="Proteomes" id="UP000494269">
    <property type="component" value="Unassembled WGS sequence"/>
</dbReference>
<name>A0A6S7BM58_9BURK</name>
<keyword evidence="1" id="KW-0732">Signal</keyword>
<feature type="chain" id="PRO_5028924118" description="Spore coat protein U/FanG domain-containing protein" evidence="1">
    <location>
        <begin position="35"/>
        <end position="338"/>
    </location>
</feature>